<dbReference type="Gene3D" id="3.90.226.10">
    <property type="entry name" value="2-enoyl-CoA Hydratase, Chain A, domain 1"/>
    <property type="match status" value="1"/>
</dbReference>
<comment type="similarity">
    <text evidence="1 2">Belongs to the enoyl-CoA hydratase/isomerase family.</text>
</comment>
<dbReference type="PANTHER" id="PTHR11941">
    <property type="entry name" value="ENOYL-COA HYDRATASE-RELATED"/>
    <property type="match status" value="1"/>
</dbReference>
<dbReference type="EMBL" id="FOEF01000002">
    <property type="protein sequence ID" value="SEO85392.1"/>
    <property type="molecule type" value="Genomic_DNA"/>
</dbReference>
<dbReference type="GO" id="GO:0003824">
    <property type="term" value="F:catalytic activity"/>
    <property type="evidence" value="ECO:0007669"/>
    <property type="project" value="InterPro"/>
</dbReference>
<dbReference type="OrthoDB" id="4284283at2"/>
<evidence type="ECO:0000256" key="2">
    <source>
        <dbReference type="RuleBase" id="RU003707"/>
    </source>
</evidence>
<evidence type="ECO:0000256" key="1">
    <source>
        <dbReference type="ARBA" id="ARBA00005254"/>
    </source>
</evidence>
<gene>
    <name evidence="3" type="ORF">SAMN04489732_102409</name>
</gene>
<dbReference type="CDD" id="cd06558">
    <property type="entry name" value="crotonase-like"/>
    <property type="match status" value="1"/>
</dbReference>
<evidence type="ECO:0000313" key="4">
    <source>
        <dbReference type="Proteomes" id="UP000198582"/>
    </source>
</evidence>
<dbReference type="PROSITE" id="PS00166">
    <property type="entry name" value="ENOYL_COA_HYDRATASE"/>
    <property type="match status" value="1"/>
</dbReference>
<name>A0A1H8T3A1_9PSEU</name>
<dbReference type="Pfam" id="PF00378">
    <property type="entry name" value="ECH_1"/>
    <property type="match status" value="1"/>
</dbReference>
<dbReference type="InterPro" id="IPR018376">
    <property type="entry name" value="Enoyl-CoA_hyd/isom_CS"/>
</dbReference>
<organism evidence="3 4">
    <name type="scientific">Amycolatopsis saalfeldensis</name>
    <dbReference type="NCBI Taxonomy" id="394193"/>
    <lineage>
        <taxon>Bacteria</taxon>
        <taxon>Bacillati</taxon>
        <taxon>Actinomycetota</taxon>
        <taxon>Actinomycetes</taxon>
        <taxon>Pseudonocardiales</taxon>
        <taxon>Pseudonocardiaceae</taxon>
        <taxon>Amycolatopsis</taxon>
    </lineage>
</organism>
<accession>A0A1H8T3A1</accession>
<dbReference type="SUPFAM" id="SSF52096">
    <property type="entry name" value="ClpP/crotonase"/>
    <property type="match status" value="1"/>
</dbReference>
<sequence length="205" mass="20894">MTAASPSVVRTEVFDGVLVATIDRPGGNAMDRHVSRALYEAMTRLSGDPGLRAGVLTGAGREFFCAGWDPTPGAGGIAGVHDLFRVGKPLIAAVNGLARGGGFELALVADLIVAADHAEFALPDPPARVPGELPEELAQQLRDGDGRLTAAAAARWGLVHHVVPAGTELTVALDLAHRLAAAPGAAAVVKEIGRGAGEPEEDPAP</sequence>
<dbReference type="STRING" id="394193.SAMN04489732_102409"/>
<reference evidence="3 4" key="1">
    <citation type="submission" date="2016-10" db="EMBL/GenBank/DDBJ databases">
        <authorList>
            <person name="de Groot N.N."/>
        </authorList>
    </citation>
    <scope>NUCLEOTIDE SEQUENCE [LARGE SCALE GENOMIC DNA]</scope>
    <source>
        <strain evidence="3 4">DSM 44993</strain>
    </source>
</reference>
<keyword evidence="4" id="KW-1185">Reference proteome</keyword>
<dbReference type="AlphaFoldDB" id="A0A1H8T3A1"/>
<dbReference type="RefSeq" id="WP_091613926.1">
    <property type="nucleotide sequence ID" value="NZ_FOEF01000002.1"/>
</dbReference>
<proteinExistence type="inferred from homology"/>
<dbReference type="InterPro" id="IPR029045">
    <property type="entry name" value="ClpP/crotonase-like_dom_sf"/>
</dbReference>
<protein>
    <submittedName>
        <fullName evidence="3">Crotonobetainyl-CoA hydratase</fullName>
    </submittedName>
</protein>
<evidence type="ECO:0000313" key="3">
    <source>
        <dbReference type="EMBL" id="SEO85392.1"/>
    </source>
</evidence>
<dbReference type="Proteomes" id="UP000198582">
    <property type="component" value="Unassembled WGS sequence"/>
</dbReference>
<dbReference type="GO" id="GO:0006635">
    <property type="term" value="P:fatty acid beta-oxidation"/>
    <property type="evidence" value="ECO:0007669"/>
    <property type="project" value="TreeGrafter"/>
</dbReference>
<dbReference type="InterPro" id="IPR001753">
    <property type="entry name" value="Enoyl-CoA_hydra/iso"/>
</dbReference>
<dbReference type="PANTHER" id="PTHR11941:SF54">
    <property type="entry name" value="ENOYL-COA HYDRATASE, MITOCHONDRIAL"/>
    <property type="match status" value="1"/>
</dbReference>